<proteinExistence type="predicted"/>
<name>A0A657LWG7_9HYPH</name>
<evidence type="ECO:0000313" key="4">
    <source>
        <dbReference type="EMBL" id="OJF98841.1"/>
    </source>
</evidence>
<feature type="domain" description="Surface antigen" evidence="2">
    <location>
        <begin position="43"/>
        <end position="149"/>
    </location>
</feature>
<evidence type="ECO:0000313" key="3">
    <source>
        <dbReference type="EMBL" id="OJF98772.1"/>
    </source>
</evidence>
<evidence type="ECO:0000313" key="5">
    <source>
        <dbReference type="Proteomes" id="UP000182661"/>
    </source>
</evidence>
<dbReference type="RefSeq" id="WP_071832412.1">
    <property type="nucleotide sequence ID" value="NZ_LSRP01000074.1"/>
</dbReference>
<dbReference type="EMBL" id="LSRP01000074">
    <property type="protein sequence ID" value="OJF98772.1"/>
    <property type="molecule type" value="Genomic_DNA"/>
</dbReference>
<reference evidence="4 5" key="1">
    <citation type="submission" date="2016-02" db="EMBL/GenBank/DDBJ databases">
        <title>Genome sequencing of a beta-galactosidase producing bacteria Rhizobium sp. 59.</title>
        <authorList>
            <person name="Wang D."/>
            <person name="Kot W."/>
            <person name="Qin Y."/>
            <person name="Hansen L."/>
            <person name="Naqvi K."/>
            <person name="Rensing C."/>
        </authorList>
    </citation>
    <scope>NUCLEOTIDE SEQUENCE [LARGE SCALE GENOMIC DNA]</scope>
    <source>
        <strain evidence="4 5">59</strain>
    </source>
</reference>
<dbReference type="Proteomes" id="UP000182661">
    <property type="component" value="Unassembled WGS sequence"/>
</dbReference>
<feature type="chain" id="PRO_5033514408" description="Surface antigen domain-containing protein" evidence="1">
    <location>
        <begin position="38"/>
        <end position="151"/>
    </location>
</feature>
<evidence type="ECO:0000256" key="1">
    <source>
        <dbReference type="SAM" id="SignalP"/>
    </source>
</evidence>
<keyword evidence="5" id="KW-1185">Reference proteome</keyword>
<feature type="signal peptide" evidence="1">
    <location>
        <begin position="1"/>
        <end position="37"/>
    </location>
</feature>
<gene>
    <name evidence="3" type="ORF">AX760_01700</name>
    <name evidence="4" type="ORF">AX760_02115</name>
</gene>
<dbReference type="AlphaFoldDB" id="A0A657LWG7"/>
<dbReference type="Pfam" id="PF16998">
    <property type="entry name" value="17kDa_Anti_2"/>
    <property type="match status" value="1"/>
</dbReference>
<dbReference type="EMBL" id="LSRP01000074">
    <property type="protein sequence ID" value="OJF98841.1"/>
    <property type="molecule type" value="Genomic_DNA"/>
</dbReference>
<dbReference type="InterPro" id="IPR032635">
    <property type="entry name" value="Anti_2"/>
</dbReference>
<accession>A0A657LWG7</accession>
<protein>
    <recommendedName>
        <fullName evidence="2">Surface antigen domain-containing protein</fullName>
    </recommendedName>
</protein>
<organism evidence="4 5">
    <name type="scientific">Pararhizobium antarcticum</name>
    <dbReference type="NCBI Taxonomy" id="1798805"/>
    <lineage>
        <taxon>Bacteria</taxon>
        <taxon>Pseudomonadati</taxon>
        <taxon>Pseudomonadota</taxon>
        <taxon>Alphaproteobacteria</taxon>
        <taxon>Hyphomicrobiales</taxon>
        <taxon>Rhizobiaceae</taxon>
        <taxon>Rhizobium/Agrobacterium group</taxon>
        <taxon>Pararhizobium</taxon>
    </lineage>
</organism>
<dbReference type="OrthoDB" id="7677942at2"/>
<keyword evidence="1" id="KW-0732">Signal</keyword>
<evidence type="ECO:0000259" key="2">
    <source>
        <dbReference type="Pfam" id="PF16998"/>
    </source>
</evidence>
<sequence length="151" mass="16012">MQDIAKCSDHTKGLSRRRASLATLCLITLCLSGCMSAGLDLADTASVDTSLSTGSVPQSVNRDSLSDEVTVRNAVSSADVETTGGNPIPWANSNSGSAGVISSIEEDRSNGQVCRRFTTTRHSYQGIAKFDGNTCLLGNGEWYLTRFGKRS</sequence>
<comment type="caution">
    <text evidence="4">The sequence shown here is derived from an EMBL/GenBank/DDBJ whole genome shotgun (WGS) entry which is preliminary data.</text>
</comment>